<proteinExistence type="predicted"/>
<evidence type="ECO:0000313" key="2">
    <source>
        <dbReference type="EMBL" id="KTB35120.1"/>
    </source>
</evidence>
<feature type="compositionally biased region" description="Pro residues" evidence="1">
    <location>
        <begin position="16"/>
        <end position="27"/>
    </location>
</feature>
<sequence length="632" mass="68789">MSSPDVHPPCMSSPDLQPPHTDPPGLPQPCADLPDPDPLDINTFPTSSIDNITTIQEFIRQLRNATLERSGLTPEAIEHLRNPPTEPINVEMKAQKPSIQLYLSHSQMSEAKYKELIEVIMENFPPQSKDKELLLYYWVKKLVRDITGIKPIKNDMCPKTCISYVAQFDDLDTCPFCRLPWIDPITKRPQKFSTIPFGMKKLLEELELNGEIDEIDDICCREDVLNAVKEEKIGLDDTVVMVTLDGCQLYQSKASDCWVFSYILVVLLPDKWYKKKYFIPSAIFPGPNKSKVMESFLFVALYHIAAIANNGGLCIWDAHWNLIIISCIFILFALADCPEMDTAVDDVVQVPSPAPTAVLETPALTPVLPQNALPTESKAKGKEPVRPVRACVKGICALTSADVSSNLIQSSASTSASTASTSKLTEMSSLVLKAAPALSVDTSSSILSANSALPPNVAVMFGLPPENDTRFLSINQNQLETLFAAIQAHQSQSSNSTDMPLLSPLALDTPVLPSLKVNIDKIPSTTTVTAIDTDTRHSTMNDLTLNPSTICITSPNTTNASTTIKNTDSANVEMTGLNATSPTAEPTSATTTTPSVISVSTLSLSVLHTPAILLSKQGARKLALDDGTNNRK</sequence>
<evidence type="ECO:0000313" key="3">
    <source>
        <dbReference type="Proteomes" id="UP000054988"/>
    </source>
</evidence>
<dbReference type="Proteomes" id="UP000054988">
    <property type="component" value="Unassembled WGS sequence"/>
</dbReference>
<accession>A0A0W0FFK9</accession>
<organism evidence="2 3">
    <name type="scientific">Moniliophthora roreri</name>
    <name type="common">Frosty pod rot fungus</name>
    <name type="synonym">Monilia roreri</name>
    <dbReference type="NCBI Taxonomy" id="221103"/>
    <lineage>
        <taxon>Eukaryota</taxon>
        <taxon>Fungi</taxon>
        <taxon>Dikarya</taxon>
        <taxon>Basidiomycota</taxon>
        <taxon>Agaricomycotina</taxon>
        <taxon>Agaricomycetes</taxon>
        <taxon>Agaricomycetidae</taxon>
        <taxon>Agaricales</taxon>
        <taxon>Marasmiineae</taxon>
        <taxon>Marasmiaceae</taxon>
        <taxon>Moniliophthora</taxon>
    </lineage>
</organism>
<dbReference type="AlphaFoldDB" id="A0A0W0FFK9"/>
<feature type="region of interest" description="Disordered" evidence="1">
    <location>
        <begin position="1"/>
        <end position="37"/>
    </location>
</feature>
<dbReference type="EMBL" id="LATX01002017">
    <property type="protein sequence ID" value="KTB35120.1"/>
    <property type="molecule type" value="Genomic_DNA"/>
</dbReference>
<gene>
    <name evidence="2" type="ORF">WG66_12334</name>
</gene>
<evidence type="ECO:0000256" key="1">
    <source>
        <dbReference type="SAM" id="MobiDB-lite"/>
    </source>
</evidence>
<name>A0A0W0FFK9_MONRR</name>
<reference evidence="2 3" key="1">
    <citation type="submission" date="2015-12" db="EMBL/GenBank/DDBJ databases">
        <title>Draft genome sequence of Moniliophthora roreri, the causal agent of frosty pod rot of cacao.</title>
        <authorList>
            <person name="Aime M.C."/>
            <person name="Diaz-Valderrama J.R."/>
            <person name="Kijpornyongpan T."/>
            <person name="Phillips-Mora W."/>
        </authorList>
    </citation>
    <scope>NUCLEOTIDE SEQUENCE [LARGE SCALE GENOMIC DNA]</scope>
    <source>
        <strain evidence="2 3">MCA 2952</strain>
    </source>
</reference>
<comment type="caution">
    <text evidence="2">The sequence shown here is derived from an EMBL/GenBank/DDBJ whole genome shotgun (WGS) entry which is preliminary data.</text>
</comment>
<protein>
    <submittedName>
        <fullName evidence="2">Uncharacterized protein</fullName>
    </submittedName>
</protein>
<dbReference type="eggNOG" id="ENOG502SH1N">
    <property type="taxonomic scope" value="Eukaryota"/>
</dbReference>